<protein>
    <submittedName>
        <fullName evidence="2">Uncharacterized protein</fullName>
    </submittedName>
</protein>
<dbReference type="KEGG" id="scw:TU94_22215"/>
<evidence type="ECO:0000256" key="1">
    <source>
        <dbReference type="SAM" id="MobiDB-lite"/>
    </source>
</evidence>
<proteinExistence type="predicted"/>
<evidence type="ECO:0000313" key="2">
    <source>
        <dbReference type="EMBL" id="AJP03793.1"/>
    </source>
</evidence>
<dbReference type="HOGENOM" id="CLU_2652786_0_0_11"/>
<dbReference type="EMBL" id="CP010849">
    <property type="protein sequence ID" value="AJP03793.1"/>
    <property type="molecule type" value="Genomic_DNA"/>
</dbReference>
<sequence length="76" mass="9076">MAERDSFYLLPMAGKRWTDSGEAHDRRGRQQPAHREPIPPPLIREHMKTFGRTENSRPLRRRQRPPLARATHWTYC</sequence>
<reference evidence="2 3" key="1">
    <citation type="submission" date="2015-02" db="EMBL/GenBank/DDBJ databases">
        <title>Genome sequence of thermotolerant Streptomyces cyaneogriseus subsp. Noncyanogenus NMWT1, the producer of nematocidal antibiotics nemadectin.</title>
        <authorList>
            <person name="Wang H."/>
            <person name="Li C."/>
            <person name="Xiang W."/>
            <person name="Wang X."/>
        </authorList>
    </citation>
    <scope>NUCLEOTIDE SEQUENCE [LARGE SCALE GENOMIC DNA]</scope>
    <source>
        <strain evidence="2 3">NMWT 1</strain>
    </source>
</reference>
<dbReference type="Proteomes" id="UP000032234">
    <property type="component" value="Chromosome"/>
</dbReference>
<dbReference type="AlphaFoldDB" id="A0A0C5G1C3"/>
<feature type="region of interest" description="Disordered" evidence="1">
    <location>
        <begin position="18"/>
        <end position="76"/>
    </location>
</feature>
<dbReference type="PATRIC" id="fig|477245.3.peg.4692"/>
<name>A0A0C5G1C3_9ACTN</name>
<evidence type="ECO:0000313" key="3">
    <source>
        <dbReference type="Proteomes" id="UP000032234"/>
    </source>
</evidence>
<organism evidence="2 3">
    <name type="scientific">Streptomyces cyaneogriseus subsp. noncyanogenus</name>
    <dbReference type="NCBI Taxonomy" id="477245"/>
    <lineage>
        <taxon>Bacteria</taxon>
        <taxon>Bacillati</taxon>
        <taxon>Actinomycetota</taxon>
        <taxon>Actinomycetes</taxon>
        <taxon>Kitasatosporales</taxon>
        <taxon>Streptomycetaceae</taxon>
        <taxon>Streptomyces</taxon>
    </lineage>
</organism>
<dbReference type="STRING" id="477245.TU94_22215"/>
<gene>
    <name evidence="2" type="ORF">TU94_22215</name>
</gene>
<accession>A0A0C5G1C3</accession>
<keyword evidence="3" id="KW-1185">Reference proteome</keyword>
<feature type="compositionally biased region" description="Basic and acidic residues" evidence="1">
    <location>
        <begin position="33"/>
        <end position="48"/>
    </location>
</feature>